<protein>
    <submittedName>
        <fullName evidence="1">Uncharacterized protein</fullName>
    </submittedName>
</protein>
<reference evidence="1" key="1">
    <citation type="submission" date="2020-02" db="EMBL/GenBank/DDBJ databases">
        <authorList>
            <person name="Meier V. D."/>
        </authorList>
    </citation>
    <scope>NUCLEOTIDE SEQUENCE</scope>
    <source>
        <strain evidence="1">AVDCRST_MAG03</strain>
    </source>
</reference>
<dbReference type="AlphaFoldDB" id="A0A6J4PN54"/>
<dbReference type="EMBL" id="CADCUT010000152">
    <property type="protein sequence ID" value="CAA9419961.1"/>
    <property type="molecule type" value="Genomic_DNA"/>
</dbReference>
<sequence>MVGAHLALGLEPADVLDIVAALGVLLDEAGMEFRFQALLDAMAEAAASESPEAGRLAVEATTVSEERFVGIAPRLAARG</sequence>
<name>A0A6J4PN54_9ACTN</name>
<gene>
    <name evidence="1" type="ORF">AVDCRST_MAG03-2481</name>
</gene>
<proteinExistence type="predicted"/>
<organism evidence="1">
    <name type="scientific">uncultured Rubrobacteraceae bacterium</name>
    <dbReference type="NCBI Taxonomy" id="349277"/>
    <lineage>
        <taxon>Bacteria</taxon>
        <taxon>Bacillati</taxon>
        <taxon>Actinomycetota</taxon>
        <taxon>Rubrobacteria</taxon>
        <taxon>Rubrobacterales</taxon>
        <taxon>Rubrobacteraceae</taxon>
        <taxon>environmental samples</taxon>
    </lineage>
</organism>
<evidence type="ECO:0000313" key="1">
    <source>
        <dbReference type="EMBL" id="CAA9419961.1"/>
    </source>
</evidence>
<accession>A0A6J4PN54</accession>